<reference evidence="3" key="1">
    <citation type="submission" date="2016-09" db="EMBL/GenBank/DDBJ databases">
        <authorList>
            <person name="Greninger A.L."/>
            <person name="Jerome K.R."/>
            <person name="Mcnair B."/>
            <person name="Wallis C."/>
            <person name="Fang F."/>
        </authorList>
    </citation>
    <scope>NUCLEOTIDE SEQUENCE [LARGE SCALE GENOMIC DNA]</scope>
    <source>
        <strain evidence="3">M6</strain>
    </source>
</reference>
<dbReference type="EMBL" id="MIHA01000003">
    <property type="protein sequence ID" value="ODQ91474.1"/>
    <property type="molecule type" value="Genomic_DNA"/>
</dbReference>
<dbReference type="Proteomes" id="UP000094053">
    <property type="component" value="Unassembled WGS sequence"/>
</dbReference>
<name>A0A1E3RNP3_MYCFV</name>
<accession>A0A1E3RNP3</accession>
<dbReference type="OrthoDB" id="4555743at2"/>
<comment type="caution">
    <text evidence="2">The sequence shown here is derived from an EMBL/GenBank/DDBJ whole genome shotgun (WGS) entry which is preliminary data.</text>
</comment>
<proteinExistence type="predicted"/>
<protein>
    <recommendedName>
        <fullName evidence="1">SnoaL-like domain-containing protein</fullName>
    </recommendedName>
</protein>
<dbReference type="AlphaFoldDB" id="A0A1E3RNP3"/>
<feature type="domain" description="SnoaL-like" evidence="1">
    <location>
        <begin position="7"/>
        <end position="126"/>
    </location>
</feature>
<sequence>MEREVAVDDYEEIRRVIALHAQLLDERRWADLAALFCDDGVLPWAGQTFRGRKAIMEGLPATQPSTPHRIKHFVYAPVIDIYENEARAWSDVIVSLIPEDGPAEMSFVGRYHDHLRREDGRWRLSKHITVKTGDVLPDGERLPSRLSD</sequence>
<gene>
    <name evidence="2" type="ORF">BHQ18_05085</name>
</gene>
<keyword evidence="3" id="KW-1185">Reference proteome</keyword>
<dbReference type="Pfam" id="PF13577">
    <property type="entry name" value="SnoaL_4"/>
    <property type="match status" value="1"/>
</dbReference>
<evidence type="ECO:0000313" key="2">
    <source>
        <dbReference type="EMBL" id="ODQ91474.1"/>
    </source>
</evidence>
<dbReference type="InterPro" id="IPR032710">
    <property type="entry name" value="NTF2-like_dom_sf"/>
</dbReference>
<dbReference type="Gene3D" id="3.10.450.50">
    <property type="match status" value="1"/>
</dbReference>
<evidence type="ECO:0000313" key="3">
    <source>
        <dbReference type="Proteomes" id="UP000094053"/>
    </source>
</evidence>
<dbReference type="CDD" id="cd00531">
    <property type="entry name" value="NTF2_like"/>
    <property type="match status" value="1"/>
</dbReference>
<organism evidence="2 3">
    <name type="scientific">Mycolicibacterium flavescens</name>
    <name type="common">Mycobacterium flavescens</name>
    <dbReference type="NCBI Taxonomy" id="1776"/>
    <lineage>
        <taxon>Bacteria</taxon>
        <taxon>Bacillati</taxon>
        <taxon>Actinomycetota</taxon>
        <taxon>Actinomycetes</taxon>
        <taxon>Mycobacteriales</taxon>
        <taxon>Mycobacteriaceae</taxon>
        <taxon>Mycolicibacterium</taxon>
    </lineage>
</organism>
<dbReference type="SUPFAM" id="SSF54427">
    <property type="entry name" value="NTF2-like"/>
    <property type="match status" value="1"/>
</dbReference>
<evidence type="ECO:0000259" key="1">
    <source>
        <dbReference type="Pfam" id="PF13577"/>
    </source>
</evidence>
<dbReference type="InterPro" id="IPR037401">
    <property type="entry name" value="SnoaL-like"/>
</dbReference>